<dbReference type="RefSeq" id="WP_303681368.1">
    <property type="nucleotide sequence ID" value="NZ_LVWG01000024.1"/>
</dbReference>
<dbReference type="InterPro" id="IPR014914">
    <property type="entry name" value="RES_dom"/>
</dbReference>
<dbReference type="EMBL" id="LVWG01000024">
    <property type="protein sequence ID" value="KZK74487.1"/>
    <property type="molecule type" value="Genomic_DNA"/>
</dbReference>
<gene>
    <name evidence="2" type="ORF">A3K90_08840</name>
</gene>
<dbReference type="SMART" id="SM00953">
    <property type="entry name" value="RES"/>
    <property type="match status" value="1"/>
</dbReference>
<reference evidence="2 3" key="1">
    <citation type="submission" date="2016-03" db="EMBL/GenBank/DDBJ databases">
        <title>Speciation and ecological success in dimly lit waters: horizontal gene transfer in a green sulfur bacteria bloom unveiled by metagenomic assembly.</title>
        <authorList>
            <person name="Llorens-Mares T."/>
            <person name="Liu Z."/>
            <person name="Allen L.Z."/>
            <person name="Rusch D.B."/>
            <person name="Craig M.T."/>
            <person name="Dupont C.L."/>
            <person name="Bryant D.A."/>
            <person name="Casamayor E.O."/>
        </authorList>
    </citation>
    <scope>NUCLEOTIDE SEQUENCE [LARGE SCALE GENOMIC DNA]</scope>
    <source>
        <strain evidence="2">CIII</strain>
    </source>
</reference>
<evidence type="ECO:0000313" key="3">
    <source>
        <dbReference type="Proteomes" id="UP000076481"/>
    </source>
</evidence>
<comment type="caution">
    <text evidence="2">The sequence shown here is derived from an EMBL/GenBank/DDBJ whole genome shotgun (WGS) entry which is preliminary data.</text>
</comment>
<dbReference type="Pfam" id="PF08808">
    <property type="entry name" value="RES"/>
    <property type="match status" value="1"/>
</dbReference>
<evidence type="ECO:0000313" key="2">
    <source>
        <dbReference type="EMBL" id="KZK74487.1"/>
    </source>
</evidence>
<name>A0A165LVM7_PELLU</name>
<sequence length="210" mass="24116">MVENQHVAATMKIVDTLFEQELLETIIEEQKPAIPTEAVTLDYLLFTPFRYLPPTGGSRFRGTDDPGVFYGAERIHTAAAEISYRRWQFLQDTTGLNRLPPTQYTAFSIPVAGLMVDLRCHPFDKDAGYWLHPHDYQATQQFGRTAREASIDAIIYQSVRDPEPHFCMALLTTTAFQADKPRNLQNWTMTMLEKEAVWQTWGETTLSWKP</sequence>
<organism evidence="2 3">
    <name type="scientific">Pelodictyon luteolum</name>
    <dbReference type="NCBI Taxonomy" id="1100"/>
    <lineage>
        <taxon>Bacteria</taxon>
        <taxon>Pseudomonadati</taxon>
        <taxon>Chlorobiota</taxon>
        <taxon>Chlorobiia</taxon>
        <taxon>Chlorobiales</taxon>
        <taxon>Chlorobiaceae</taxon>
        <taxon>Chlorobium/Pelodictyon group</taxon>
        <taxon>Pelodictyon</taxon>
    </lineage>
</organism>
<dbReference type="AlphaFoldDB" id="A0A165LVM7"/>
<feature type="domain" description="RES" evidence="1">
    <location>
        <begin position="48"/>
        <end position="182"/>
    </location>
</feature>
<proteinExistence type="predicted"/>
<accession>A0A165LVM7</accession>
<dbReference type="Proteomes" id="UP000076481">
    <property type="component" value="Unassembled WGS sequence"/>
</dbReference>
<evidence type="ECO:0000259" key="1">
    <source>
        <dbReference type="SMART" id="SM00953"/>
    </source>
</evidence>
<protein>
    <recommendedName>
        <fullName evidence="1">RES domain-containing protein</fullName>
    </recommendedName>
</protein>